<evidence type="ECO:0000313" key="3">
    <source>
        <dbReference type="Proteomes" id="UP001249394"/>
    </source>
</evidence>
<feature type="compositionally biased region" description="Basic and acidic residues" evidence="1">
    <location>
        <begin position="1"/>
        <end position="18"/>
    </location>
</feature>
<organism evidence="2 3">
    <name type="scientific">Streptomyces violaceus</name>
    <name type="common">Streptomyces venezuelae</name>
    <dbReference type="NCBI Taxonomy" id="1936"/>
    <lineage>
        <taxon>Bacteria</taxon>
        <taxon>Bacillati</taxon>
        <taxon>Actinomycetota</taxon>
        <taxon>Actinomycetes</taxon>
        <taxon>Kitasatosporales</taxon>
        <taxon>Streptomycetaceae</taxon>
        <taxon>Streptomyces</taxon>
    </lineage>
</organism>
<reference evidence="2 3" key="1">
    <citation type="submission" date="2023-09" db="EMBL/GenBank/DDBJ databases">
        <title>The genome sequence of Streptomyces anthocyanicus.</title>
        <authorList>
            <person name="Mo P."/>
        </authorList>
    </citation>
    <scope>NUCLEOTIDE SEQUENCE [LARGE SCALE GENOMIC DNA]</scope>
    <source>
        <strain evidence="2 3">JCM 4387</strain>
        <plasmid evidence="2 3">punmamed1</plasmid>
    </source>
</reference>
<keyword evidence="2" id="KW-0614">Plasmid</keyword>
<dbReference type="EMBL" id="CP134214">
    <property type="protein sequence ID" value="WND24113.1"/>
    <property type="molecule type" value="Genomic_DNA"/>
</dbReference>
<dbReference type="Proteomes" id="UP001249394">
    <property type="component" value="Plasmid punmamed1"/>
</dbReference>
<evidence type="ECO:0008006" key="4">
    <source>
        <dbReference type="Google" id="ProtNLM"/>
    </source>
</evidence>
<proteinExistence type="predicted"/>
<sequence length="131" mass="14583">MDLEDLAPRLEQAADRVGPETNRTVQQQARLARAMIRFNASGRPGPNIISGDYFDSWEPPRPFAVPDGGGAVVGTTKPQGRRLEYGFYDMTDSIGRHFFQPPFPHVQPAVTELSAEYEQAFKDALDRIFGS</sequence>
<accession>A0ABY9UNE8</accession>
<geneLocation type="plasmid" evidence="2 3">
    <name>punmamed1</name>
</geneLocation>
<keyword evidence="3" id="KW-1185">Reference proteome</keyword>
<name>A0ABY9UNE8_STRVL</name>
<feature type="region of interest" description="Disordered" evidence="1">
    <location>
        <begin position="1"/>
        <end position="23"/>
    </location>
</feature>
<evidence type="ECO:0000256" key="1">
    <source>
        <dbReference type="SAM" id="MobiDB-lite"/>
    </source>
</evidence>
<protein>
    <recommendedName>
        <fullName evidence="4">HK97 gp10 family phage protein</fullName>
    </recommendedName>
</protein>
<gene>
    <name evidence="2" type="ORF">RI060_43110</name>
</gene>
<evidence type="ECO:0000313" key="2">
    <source>
        <dbReference type="EMBL" id="WND24113.1"/>
    </source>
</evidence>